<proteinExistence type="predicted"/>
<reference evidence="2 3" key="1">
    <citation type="submission" date="2024-06" db="EMBL/GenBank/DDBJ databases">
        <title>Sorghum-associated microbial communities from plants grown in Nebraska, USA.</title>
        <authorList>
            <person name="Schachtman D."/>
        </authorList>
    </citation>
    <scope>NUCLEOTIDE SEQUENCE [LARGE SCALE GENOMIC DNA]</scope>
    <source>
        <strain evidence="2 3">1073</strain>
    </source>
</reference>
<dbReference type="Gene3D" id="3.40.50.1820">
    <property type="entry name" value="alpha/beta hydrolase"/>
    <property type="match status" value="1"/>
</dbReference>
<dbReference type="Pfam" id="PF00561">
    <property type="entry name" value="Abhydrolase_1"/>
    <property type="match status" value="1"/>
</dbReference>
<dbReference type="Proteomes" id="UP001549184">
    <property type="component" value="Unassembled WGS sequence"/>
</dbReference>
<dbReference type="PANTHER" id="PTHR42977:SF1">
    <property type="entry name" value="BLR6576 PROTEIN"/>
    <property type="match status" value="1"/>
</dbReference>
<evidence type="ECO:0000259" key="1">
    <source>
        <dbReference type="Pfam" id="PF00561"/>
    </source>
</evidence>
<sequence>MITYRTTQVQGLTIFYREAGRCDAPCVLLLHGFPSSSRMYDRLMPTLAERYRVIAPDYPGFGHSDAPSPETFAYTFDHIASVMDAFVDALNIRRCTLFVQDYGGPVGFRLALMRPERIDAMIIQNAVAHEEGLGPLWETRRQYWADRAPWADKLRANLISFDAARQRHLGSDPHPERYDPDLWTDESAFLSRPGQDRIQEDLFYDYRTNVASYPAWQAFLKQRKPPLLVVWGKYDPSFTVAGAWAYKQDVPDAEVHILDAGHFAMDTKVDEVATLAQGFLDRHHANATAPGGIGVS</sequence>
<dbReference type="EMBL" id="JBEPMU010000001">
    <property type="protein sequence ID" value="MET3650516.1"/>
    <property type="molecule type" value="Genomic_DNA"/>
</dbReference>
<protein>
    <submittedName>
        <fullName evidence="2">Pimeloyl-ACP methyl ester carboxylesterase</fullName>
    </submittedName>
</protein>
<dbReference type="InterPro" id="IPR029058">
    <property type="entry name" value="AB_hydrolase_fold"/>
</dbReference>
<dbReference type="PRINTS" id="PR00111">
    <property type="entry name" value="ABHYDROLASE"/>
</dbReference>
<dbReference type="SUPFAM" id="SSF53474">
    <property type="entry name" value="alpha/beta-Hydrolases"/>
    <property type="match status" value="1"/>
</dbReference>
<dbReference type="InterPro" id="IPR000639">
    <property type="entry name" value="Epox_hydrolase-like"/>
</dbReference>
<comment type="caution">
    <text evidence="2">The sequence shown here is derived from an EMBL/GenBank/DDBJ whole genome shotgun (WGS) entry which is preliminary data.</text>
</comment>
<dbReference type="PRINTS" id="PR00412">
    <property type="entry name" value="EPOXHYDRLASE"/>
</dbReference>
<name>A0ABV2JNV6_9GAMM</name>
<evidence type="ECO:0000313" key="3">
    <source>
        <dbReference type="Proteomes" id="UP001549184"/>
    </source>
</evidence>
<gene>
    <name evidence="2" type="ORF">ABIC75_000218</name>
</gene>
<dbReference type="InterPro" id="IPR051340">
    <property type="entry name" value="Haloalkane_dehalogenase"/>
</dbReference>
<evidence type="ECO:0000313" key="2">
    <source>
        <dbReference type="EMBL" id="MET3650516.1"/>
    </source>
</evidence>
<dbReference type="InterPro" id="IPR000073">
    <property type="entry name" value="AB_hydrolase_1"/>
</dbReference>
<dbReference type="RefSeq" id="WP_354012013.1">
    <property type="nucleotide sequence ID" value="NZ_JBEPMU010000001.1"/>
</dbReference>
<accession>A0ABV2JNV6</accession>
<feature type="domain" description="AB hydrolase-1" evidence="1">
    <location>
        <begin position="25"/>
        <end position="268"/>
    </location>
</feature>
<dbReference type="PANTHER" id="PTHR42977">
    <property type="entry name" value="HYDROLASE-RELATED"/>
    <property type="match status" value="1"/>
</dbReference>
<organism evidence="2 3">
    <name type="scientific">Dyella japonica</name>
    <dbReference type="NCBI Taxonomy" id="231455"/>
    <lineage>
        <taxon>Bacteria</taxon>
        <taxon>Pseudomonadati</taxon>
        <taxon>Pseudomonadota</taxon>
        <taxon>Gammaproteobacteria</taxon>
        <taxon>Lysobacterales</taxon>
        <taxon>Rhodanobacteraceae</taxon>
        <taxon>Dyella</taxon>
    </lineage>
</organism>
<keyword evidence="3" id="KW-1185">Reference proteome</keyword>